<comment type="subcellular location">
    <subcellularLocation>
        <location evidence="1">Membrane</location>
        <topology evidence="1">Multi-pass membrane protein</topology>
    </subcellularLocation>
</comment>
<proteinExistence type="predicted"/>
<sequence>MTERSLESNDAPCSNDVPQVVHDRHFGEVRRPTNSAEFRRLGLQIAGALLVHNFPEGLATFTATLSSARIGTMFGIALALHKIPEGVMISLPIYVATGSRWKGFLVSAVIGTVSQFLGALLGYLLFVTYWNTAISGSIFAIVTGVLLYTVIGNMLPLARSFDQDDRYVTIWTFAGVIFFSTVAGLFNFA</sequence>
<evidence type="ECO:0000256" key="2">
    <source>
        <dbReference type="ARBA" id="ARBA00022692"/>
    </source>
</evidence>
<dbReference type="EMBL" id="KZ989167">
    <property type="protein sequence ID" value="RKP27691.1"/>
    <property type="molecule type" value="Genomic_DNA"/>
</dbReference>
<dbReference type="Pfam" id="PF02535">
    <property type="entry name" value="Zip"/>
    <property type="match status" value="1"/>
</dbReference>
<accession>A0A4P9Z733</accession>
<keyword evidence="7" id="KW-1185">Reference proteome</keyword>
<feature type="transmembrane region" description="Helical" evidence="5">
    <location>
        <begin position="132"/>
        <end position="155"/>
    </location>
</feature>
<feature type="transmembrane region" description="Helical" evidence="5">
    <location>
        <begin position="167"/>
        <end position="188"/>
    </location>
</feature>
<dbReference type="AlphaFoldDB" id="A0A4P9Z733"/>
<dbReference type="GO" id="GO:0016020">
    <property type="term" value="C:membrane"/>
    <property type="evidence" value="ECO:0007669"/>
    <property type="project" value="UniProtKB-SubCell"/>
</dbReference>
<organism evidence="6 7">
    <name type="scientific">Syncephalis pseudoplumigaleata</name>
    <dbReference type="NCBI Taxonomy" id="1712513"/>
    <lineage>
        <taxon>Eukaryota</taxon>
        <taxon>Fungi</taxon>
        <taxon>Fungi incertae sedis</taxon>
        <taxon>Zoopagomycota</taxon>
        <taxon>Zoopagomycotina</taxon>
        <taxon>Zoopagomycetes</taxon>
        <taxon>Zoopagales</taxon>
        <taxon>Piptocephalidaceae</taxon>
        <taxon>Syncephalis</taxon>
    </lineage>
</organism>
<dbReference type="PANTHER" id="PTHR11040">
    <property type="entry name" value="ZINC/IRON TRANSPORTER"/>
    <property type="match status" value="1"/>
</dbReference>
<protein>
    <submittedName>
        <fullName evidence="6">Zinc/iron permease</fullName>
    </submittedName>
</protein>
<feature type="transmembrane region" description="Helical" evidence="5">
    <location>
        <begin position="101"/>
        <end position="126"/>
    </location>
</feature>
<evidence type="ECO:0000313" key="7">
    <source>
        <dbReference type="Proteomes" id="UP000278143"/>
    </source>
</evidence>
<dbReference type="PANTHER" id="PTHR11040:SF205">
    <property type="entry name" value="ZINC TRANSPORTER ZUPT"/>
    <property type="match status" value="1"/>
</dbReference>
<dbReference type="InterPro" id="IPR003689">
    <property type="entry name" value="ZIP"/>
</dbReference>
<evidence type="ECO:0000256" key="5">
    <source>
        <dbReference type="SAM" id="Phobius"/>
    </source>
</evidence>
<evidence type="ECO:0000313" key="6">
    <source>
        <dbReference type="EMBL" id="RKP27691.1"/>
    </source>
</evidence>
<evidence type="ECO:0000256" key="1">
    <source>
        <dbReference type="ARBA" id="ARBA00004141"/>
    </source>
</evidence>
<keyword evidence="2 5" id="KW-0812">Transmembrane</keyword>
<gene>
    <name evidence="6" type="ORF">SYNPS1DRAFT_12308</name>
</gene>
<dbReference type="Proteomes" id="UP000278143">
    <property type="component" value="Unassembled WGS sequence"/>
</dbReference>
<name>A0A4P9Z733_9FUNG</name>
<dbReference type="OrthoDB" id="262547at2759"/>
<keyword evidence="4 5" id="KW-0472">Membrane</keyword>
<keyword evidence="3 5" id="KW-1133">Transmembrane helix</keyword>
<evidence type="ECO:0000256" key="4">
    <source>
        <dbReference type="ARBA" id="ARBA00023136"/>
    </source>
</evidence>
<evidence type="ECO:0000256" key="3">
    <source>
        <dbReference type="ARBA" id="ARBA00022989"/>
    </source>
</evidence>
<dbReference type="GO" id="GO:0005385">
    <property type="term" value="F:zinc ion transmembrane transporter activity"/>
    <property type="evidence" value="ECO:0007669"/>
    <property type="project" value="TreeGrafter"/>
</dbReference>
<reference evidence="7" key="1">
    <citation type="journal article" date="2018" name="Nat. Microbiol.">
        <title>Leveraging single-cell genomics to expand the fungal tree of life.</title>
        <authorList>
            <person name="Ahrendt S.R."/>
            <person name="Quandt C.A."/>
            <person name="Ciobanu D."/>
            <person name="Clum A."/>
            <person name="Salamov A."/>
            <person name="Andreopoulos B."/>
            <person name="Cheng J.F."/>
            <person name="Woyke T."/>
            <person name="Pelin A."/>
            <person name="Henrissat B."/>
            <person name="Reynolds N.K."/>
            <person name="Benny G.L."/>
            <person name="Smith M.E."/>
            <person name="James T.Y."/>
            <person name="Grigoriev I.V."/>
        </authorList>
    </citation>
    <scope>NUCLEOTIDE SEQUENCE [LARGE SCALE GENOMIC DNA]</scope>
    <source>
        <strain evidence="7">Benny S71-1</strain>
    </source>
</reference>